<evidence type="ECO:0000313" key="2">
    <source>
        <dbReference type="Proteomes" id="UP000381378"/>
    </source>
</evidence>
<proteinExistence type="predicted"/>
<dbReference type="EMBL" id="CABVJF010000039">
    <property type="protein sequence ID" value="VVQ26036.1"/>
    <property type="molecule type" value="Genomic_DNA"/>
</dbReference>
<dbReference type="AlphaFoldDB" id="A0A5E7VTY1"/>
<organism evidence="1 2">
    <name type="scientific">Pseudomonas fluorescens</name>
    <dbReference type="NCBI Taxonomy" id="294"/>
    <lineage>
        <taxon>Bacteria</taxon>
        <taxon>Pseudomonadati</taxon>
        <taxon>Pseudomonadota</taxon>
        <taxon>Gammaproteobacteria</taxon>
        <taxon>Pseudomonadales</taxon>
        <taxon>Pseudomonadaceae</taxon>
        <taxon>Pseudomonas</taxon>
    </lineage>
</organism>
<protein>
    <submittedName>
        <fullName evidence="1">Uncharacterized protein</fullName>
    </submittedName>
</protein>
<dbReference type="InterPro" id="IPR011486">
    <property type="entry name" value="BBP2"/>
</dbReference>
<dbReference type="Proteomes" id="UP000381378">
    <property type="component" value="Unassembled WGS sequence"/>
</dbReference>
<gene>
    <name evidence="1" type="ORF">PS928_06327</name>
</gene>
<reference evidence="1 2" key="1">
    <citation type="submission" date="2019-09" db="EMBL/GenBank/DDBJ databases">
        <authorList>
            <person name="Chandra G."/>
            <person name="Truman W A."/>
        </authorList>
    </citation>
    <scope>NUCLEOTIDE SEQUENCE [LARGE SCALE GENOMIC DNA]</scope>
    <source>
        <strain evidence="1">PS928</strain>
    </source>
</reference>
<name>A0A5E7VTY1_PSEFL</name>
<accession>A0A5E7VTY1</accession>
<evidence type="ECO:0000313" key="1">
    <source>
        <dbReference type="EMBL" id="VVQ26036.1"/>
    </source>
</evidence>
<dbReference type="RefSeq" id="WP_318192321.1">
    <property type="nucleotide sequence ID" value="NZ_CABVJF010000039.1"/>
</dbReference>
<sequence length="159" mass="17501">MRFARNPFASKTYAFVSEPSTCAGVLASTRVYSGDLGLLGVEMGVVQGWGNLRDNNSDKSLTGALRWRTADMNTWIDYEFIVGNEQNDDFSDVQAPPSRIVSPTGQLKQLHSLNGWHTFDQHWSMGTELVYGRQDGDGKASTLDIVEGPGFNGAHWWGG</sequence>
<dbReference type="Pfam" id="PF07642">
    <property type="entry name" value="BBP2"/>
    <property type="match status" value="1"/>
</dbReference>